<evidence type="ECO:0000256" key="2">
    <source>
        <dbReference type="ARBA" id="ARBA00023136"/>
    </source>
</evidence>
<dbReference type="InterPro" id="IPR018000">
    <property type="entry name" value="Neurotransmitter_ion_chnl_CS"/>
</dbReference>
<dbReference type="RefSeq" id="XP_022250754.1">
    <property type="nucleotide sequence ID" value="XM_022395046.1"/>
</dbReference>
<dbReference type="InterPro" id="IPR006202">
    <property type="entry name" value="Neur_chan_lig-bd"/>
</dbReference>
<proteinExistence type="inferred from homology"/>
<feature type="domain" description="Neurotransmitter-gated ion-channel ligand-binding" evidence="5">
    <location>
        <begin position="242"/>
        <end position="421"/>
    </location>
</feature>
<evidence type="ECO:0000256" key="3">
    <source>
        <dbReference type="RuleBase" id="RU000687"/>
    </source>
</evidence>
<keyword evidence="3" id="KW-0813">Transport</keyword>
<feature type="region of interest" description="Disordered" evidence="4">
    <location>
        <begin position="1"/>
        <end position="20"/>
    </location>
</feature>
<organism evidence="6 7">
    <name type="scientific">Limulus polyphemus</name>
    <name type="common">Atlantic horseshoe crab</name>
    <dbReference type="NCBI Taxonomy" id="6850"/>
    <lineage>
        <taxon>Eukaryota</taxon>
        <taxon>Metazoa</taxon>
        <taxon>Ecdysozoa</taxon>
        <taxon>Arthropoda</taxon>
        <taxon>Chelicerata</taxon>
        <taxon>Merostomata</taxon>
        <taxon>Xiphosura</taxon>
        <taxon>Limulidae</taxon>
        <taxon>Limulus</taxon>
    </lineage>
</organism>
<feature type="non-terminal residue" evidence="7">
    <location>
        <position position="433"/>
    </location>
</feature>
<keyword evidence="2" id="KW-0472">Membrane</keyword>
<gene>
    <name evidence="7" type="primary">LOC111087657</name>
</gene>
<dbReference type="Gene3D" id="2.70.170.10">
    <property type="entry name" value="Neurotransmitter-gated ion-channel ligand-binding domain"/>
    <property type="match status" value="1"/>
</dbReference>
<protein>
    <submittedName>
        <fullName evidence="7">Gamma-aminobutyric acid receptor subunit epsilon-like</fullName>
    </submittedName>
</protein>
<dbReference type="InterPro" id="IPR036734">
    <property type="entry name" value="Neur_chan_lig-bd_sf"/>
</dbReference>
<evidence type="ECO:0000313" key="7">
    <source>
        <dbReference type="RefSeq" id="XP_022250754.1"/>
    </source>
</evidence>
<keyword evidence="3" id="KW-0406">Ion transport</keyword>
<evidence type="ECO:0000313" key="6">
    <source>
        <dbReference type="Proteomes" id="UP000694941"/>
    </source>
</evidence>
<sequence length="433" mass="48932">MGSETSSKAYDCEREPSDPKQSIMVKLGTSSGCSIDTISGNVITPTIPEEVLGRYRKLGVSTSPVKGQDDFNGVVSHTQLSASSREKYHELNDQNFSSKRVSNVVTPVTEDHDDQSQDSSFMGVSNMFTPTMGNHNHQTQVPFIIQETPILTPSTEDHSYRNQGSSNKVSTVLTSATEYFSKKNKNSSFAPIPEVIKPDTVKVHNDPGSNYSTRRIPMTSHRHRNENLDAHGHSPDTHRLSFLDKVLRGYDKRAWPTYGMGKPVNITVNMYVNSLGSVSAANMDYTMDIYLRQIWYDHRLNLEYYNINETVTLNGANLIGRLWKPDIFFYNVKDASFHIVTVPNAMVMISGEGRILYSLRLKLRLSCQMSFKHYPMDIQHCPITLGSYSQNSDTLLLSWSKSPVFLNPELMIPEFDLTSISTSQPYIEFYEDF</sequence>
<evidence type="ECO:0000256" key="4">
    <source>
        <dbReference type="SAM" id="MobiDB-lite"/>
    </source>
</evidence>
<dbReference type="CDD" id="cd18990">
    <property type="entry name" value="LGIC_ECD_GABAAR"/>
    <property type="match status" value="1"/>
</dbReference>
<evidence type="ECO:0000256" key="1">
    <source>
        <dbReference type="ARBA" id="ARBA00004141"/>
    </source>
</evidence>
<dbReference type="GeneID" id="111087657"/>
<dbReference type="SUPFAM" id="SSF63712">
    <property type="entry name" value="Nicotinic receptor ligand binding domain-like"/>
    <property type="match status" value="1"/>
</dbReference>
<dbReference type="Proteomes" id="UP000694941">
    <property type="component" value="Unplaced"/>
</dbReference>
<dbReference type="InterPro" id="IPR006201">
    <property type="entry name" value="Neur_channel"/>
</dbReference>
<reference evidence="7" key="1">
    <citation type="submission" date="2025-08" db="UniProtKB">
        <authorList>
            <consortium name="RefSeq"/>
        </authorList>
    </citation>
    <scope>IDENTIFICATION</scope>
    <source>
        <tissue evidence="7">Muscle</tissue>
    </source>
</reference>
<dbReference type="Pfam" id="PF02931">
    <property type="entry name" value="Neur_chan_LBD"/>
    <property type="match status" value="1"/>
</dbReference>
<evidence type="ECO:0000259" key="5">
    <source>
        <dbReference type="Pfam" id="PF02931"/>
    </source>
</evidence>
<keyword evidence="6" id="KW-1185">Reference proteome</keyword>
<comment type="subcellular location">
    <subcellularLocation>
        <location evidence="1">Membrane</location>
        <topology evidence="1">Multi-pass membrane protein</topology>
    </subcellularLocation>
</comment>
<keyword evidence="3" id="KW-0407">Ion channel</keyword>
<dbReference type="PANTHER" id="PTHR18945">
    <property type="entry name" value="NEUROTRANSMITTER GATED ION CHANNEL"/>
    <property type="match status" value="1"/>
</dbReference>
<name>A0ABM1T4E8_LIMPO</name>
<dbReference type="PROSITE" id="PS00236">
    <property type="entry name" value="NEUROTR_ION_CHANNEL"/>
    <property type="match status" value="1"/>
</dbReference>
<dbReference type="PRINTS" id="PR00252">
    <property type="entry name" value="NRIONCHANNEL"/>
</dbReference>
<accession>A0ABM1T4E8</accession>
<comment type="similarity">
    <text evidence="3">Belongs to the ligand-gated ion channel (TC 1.A.9) family.</text>
</comment>